<reference evidence="2 3" key="1">
    <citation type="journal article" date="2021" name="Nat. Plants">
        <title>The Taxus genome provides insights into paclitaxel biosynthesis.</title>
        <authorList>
            <person name="Xiong X."/>
            <person name="Gou J."/>
            <person name="Liao Q."/>
            <person name="Li Y."/>
            <person name="Zhou Q."/>
            <person name="Bi G."/>
            <person name="Li C."/>
            <person name="Du R."/>
            <person name="Wang X."/>
            <person name="Sun T."/>
            <person name="Guo L."/>
            <person name="Liang H."/>
            <person name="Lu P."/>
            <person name="Wu Y."/>
            <person name="Zhang Z."/>
            <person name="Ro D.K."/>
            <person name="Shang Y."/>
            <person name="Huang S."/>
            <person name="Yan J."/>
        </authorList>
    </citation>
    <scope>NUCLEOTIDE SEQUENCE [LARGE SCALE GENOMIC DNA]</scope>
    <source>
        <strain evidence="2">Ta-2019</strain>
    </source>
</reference>
<sequence length="408" mass="44938">MAAIVPPVSNDYNVHIHRTEFVVPALPTDQDVIPLTNLDLTIPPVSVNVFFCYKNTSNRTFPSALSHLKTSLSRTLVGYYVFAGRLVTNSVGLPEILCKCKGVQFTEAYAPTRLAKLNMFKPDETVQGKLVPLLAEPSLENGSPVLSVQVTEFSCGGMILGCTFDHRVADAFSANTNCSKFEAFSAYFWRLLMHTQEVNQTKNCRIGIVVDGRSRLQTIGMSDNYFGNVLLLPFIERNAGDVKNKSISWGAGLIHDAISSAANDEHFQSLIDFVETTKPTTVLAKIYCKADDAQSTGPSVLLSSGLRFPLYEVDHGWGQPTFASYHFPSGGEAGYVMPSHSPVGDEVWPELLGNMFGAIEKRRKFKGKVQPLFNIHLQEEDSTPSVVITYSTWVLMRLVAIPAPVMFS</sequence>
<comment type="caution">
    <text evidence="2">The sequence shown here is derived from an EMBL/GenBank/DDBJ whole genome shotgun (WGS) entry which is preliminary data.</text>
</comment>
<dbReference type="EMBL" id="JAHRHJ020003813">
    <property type="protein sequence ID" value="KAH9289679.1"/>
    <property type="molecule type" value="Genomic_DNA"/>
</dbReference>
<dbReference type="Proteomes" id="UP000824469">
    <property type="component" value="Unassembled WGS sequence"/>
</dbReference>
<evidence type="ECO:0000313" key="2">
    <source>
        <dbReference type="EMBL" id="KAH9289679.1"/>
    </source>
</evidence>
<dbReference type="PANTHER" id="PTHR31642:SF266">
    <property type="entry name" value="HXXXD-TYPE ACYL-TRANSFERASE FAMILY PROTEIN"/>
    <property type="match status" value="1"/>
</dbReference>
<dbReference type="Gene3D" id="3.30.559.10">
    <property type="entry name" value="Chloramphenicol acetyltransferase-like domain"/>
    <property type="match status" value="3"/>
</dbReference>
<dbReference type="InterPro" id="IPR023213">
    <property type="entry name" value="CAT-like_dom_sf"/>
</dbReference>
<dbReference type="AlphaFoldDB" id="A0AA38C288"/>
<feature type="non-terminal residue" evidence="2">
    <location>
        <position position="408"/>
    </location>
</feature>
<evidence type="ECO:0000313" key="3">
    <source>
        <dbReference type="Proteomes" id="UP000824469"/>
    </source>
</evidence>
<gene>
    <name evidence="2" type="ORF">KI387_033796</name>
</gene>
<dbReference type="OMA" id="LWKMVAT"/>
<dbReference type="InterPro" id="IPR050317">
    <property type="entry name" value="Plant_Fungal_Acyltransferase"/>
</dbReference>
<evidence type="ECO:0000256" key="1">
    <source>
        <dbReference type="ARBA" id="ARBA00009861"/>
    </source>
</evidence>
<protein>
    <submittedName>
        <fullName evidence="2">Uncharacterized protein</fullName>
    </submittedName>
</protein>
<organism evidence="2 3">
    <name type="scientific">Taxus chinensis</name>
    <name type="common">Chinese yew</name>
    <name type="synonym">Taxus wallichiana var. chinensis</name>
    <dbReference type="NCBI Taxonomy" id="29808"/>
    <lineage>
        <taxon>Eukaryota</taxon>
        <taxon>Viridiplantae</taxon>
        <taxon>Streptophyta</taxon>
        <taxon>Embryophyta</taxon>
        <taxon>Tracheophyta</taxon>
        <taxon>Spermatophyta</taxon>
        <taxon>Pinopsida</taxon>
        <taxon>Pinidae</taxon>
        <taxon>Conifers II</taxon>
        <taxon>Cupressales</taxon>
        <taxon>Taxaceae</taxon>
        <taxon>Taxus</taxon>
    </lineage>
</organism>
<keyword evidence="3" id="KW-1185">Reference proteome</keyword>
<dbReference type="GO" id="GO:0016747">
    <property type="term" value="F:acyltransferase activity, transferring groups other than amino-acyl groups"/>
    <property type="evidence" value="ECO:0007669"/>
    <property type="project" value="TreeGrafter"/>
</dbReference>
<comment type="similarity">
    <text evidence="1">Belongs to the plant acyltransferase family.</text>
</comment>
<dbReference type="PANTHER" id="PTHR31642">
    <property type="entry name" value="TRICHOTHECENE 3-O-ACETYLTRANSFERASE"/>
    <property type="match status" value="1"/>
</dbReference>
<dbReference type="Pfam" id="PF02458">
    <property type="entry name" value="Transferase"/>
    <property type="match status" value="2"/>
</dbReference>
<accession>A0AA38C288</accession>
<name>A0AA38C288_TAXCH</name>
<proteinExistence type="inferred from homology"/>